<dbReference type="PANTHER" id="PTHR43031:SF1">
    <property type="entry name" value="PYRIDINE NUCLEOTIDE-DISULPHIDE OXIDOREDUCTASE"/>
    <property type="match status" value="1"/>
</dbReference>
<feature type="domain" description="Rhodanese" evidence="2">
    <location>
        <begin position="73"/>
        <end position="167"/>
    </location>
</feature>
<evidence type="ECO:0000256" key="1">
    <source>
        <dbReference type="SAM" id="Phobius"/>
    </source>
</evidence>
<name>A0A1F7RU47_9BACT</name>
<evidence type="ECO:0000259" key="2">
    <source>
        <dbReference type="PROSITE" id="PS50206"/>
    </source>
</evidence>
<comment type="caution">
    <text evidence="3">The sequence shown here is derived from an EMBL/GenBank/DDBJ whole genome shotgun (WGS) entry which is preliminary data.</text>
</comment>
<dbReference type="SMART" id="SM00450">
    <property type="entry name" value="RHOD"/>
    <property type="match status" value="1"/>
</dbReference>
<evidence type="ECO:0000313" key="3">
    <source>
        <dbReference type="EMBL" id="OGL45062.1"/>
    </source>
</evidence>
<dbReference type="SUPFAM" id="SSF52821">
    <property type="entry name" value="Rhodanese/Cell cycle control phosphatase"/>
    <property type="match status" value="1"/>
</dbReference>
<feature type="transmembrane region" description="Helical" evidence="1">
    <location>
        <begin position="12"/>
        <end position="31"/>
    </location>
</feature>
<dbReference type="InterPro" id="IPR050229">
    <property type="entry name" value="GlpE_sulfurtransferase"/>
</dbReference>
<dbReference type="Gene3D" id="3.40.250.10">
    <property type="entry name" value="Rhodanese-like domain"/>
    <property type="match status" value="1"/>
</dbReference>
<sequence length="167" mass="18393">MNFEINIRRTAIEVIGILLLSIVAGISYNGLSKRGISLIAPKVIEESQSTPSRAGESGNLQRISLKDAYNFFSNGEAVFLDARSEEEFKKGHIKNAVSLPYTLPISKKSETLSDIPKSVPLVTYCDGAECNASEVLAIELAELGYTRVMIFFGGWTQWQKAKYPGEK</sequence>
<dbReference type="PROSITE" id="PS50206">
    <property type="entry name" value="RHODANESE_3"/>
    <property type="match status" value="1"/>
</dbReference>
<dbReference type="Proteomes" id="UP000178435">
    <property type="component" value="Unassembled WGS sequence"/>
</dbReference>
<accession>A0A1F7RU47</accession>
<protein>
    <recommendedName>
        <fullName evidence="2">Rhodanese domain-containing protein</fullName>
    </recommendedName>
</protein>
<keyword evidence="1" id="KW-1133">Transmembrane helix</keyword>
<dbReference type="Pfam" id="PF00581">
    <property type="entry name" value="Rhodanese"/>
    <property type="match status" value="1"/>
</dbReference>
<reference evidence="3 4" key="1">
    <citation type="journal article" date="2016" name="Nat. Commun.">
        <title>Thousands of microbial genomes shed light on interconnected biogeochemical processes in an aquifer system.</title>
        <authorList>
            <person name="Anantharaman K."/>
            <person name="Brown C.T."/>
            <person name="Hug L.A."/>
            <person name="Sharon I."/>
            <person name="Castelle C.J."/>
            <person name="Probst A.J."/>
            <person name="Thomas B.C."/>
            <person name="Singh A."/>
            <person name="Wilkins M.J."/>
            <person name="Karaoz U."/>
            <person name="Brodie E.L."/>
            <person name="Williams K.H."/>
            <person name="Hubbard S.S."/>
            <person name="Banfield J.F."/>
        </authorList>
    </citation>
    <scope>NUCLEOTIDE SEQUENCE [LARGE SCALE GENOMIC DNA]</scope>
</reference>
<evidence type="ECO:0000313" key="4">
    <source>
        <dbReference type="Proteomes" id="UP000178435"/>
    </source>
</evidence>
<keyword evidence="1" id="KW-0472">Membrane</keyword>
<keyword evidence="1" id="KW-0812">Transmembrane</keyword>
<gene>
    <name evidence="3" type="ORF">A2149_09690</name>
</gene>
<dbReference type="EMBL" id="MGDF01000111">
    <property type="protein sequence ID" value="OGL45062.1"/>
    <property type="molecule type" value="Genomic_DNA"/>
</dbReference>
<dbReference type="InterPro" id="IPR001763">
    <property type="entry name" value="Rhodanese-like_dom"/>
</dbReference>
<dbReference type="InterPro" id="IPR036873">
    <property type="entry name" value="Rhodanese-like_dom_sf"/>
</dbReference>
<organism evidence="3 4">
    <name type="scientific">Candidatus Schekmanbacteria bacterium RBG_16_38_11</name>
    <dbReference type="NCBI Taxonomy" id="1817880"/>
    <lineage>
        <taxon>Bacteria</taxon>
        <taxon>Candidatus Schekmaniibacteriota</taxon>
    </lineage>
</organism>
<proteinExistence type="predicted"/>
<dbReference type="AlphaFoldDB" id="A0A1F7RU47"/>
<dbReference type="PANTHER" id="PTHR43031">
    <property type="entry name" value="FAD-DEPENDENT OXIDOREDUCTASE"/>
    <property type="match status" value="1"/>
</dbReference>